<evidence type="ECO:0000313" key="3">
    <source>
        <dbReference type="Proteomes" id="UP000627369"/>
    </source>
</evidence>
<reference evidence="2" key="2">
    <citation type="submission" date="2020-09" db="EMBL/GenBank/DDBJ databases">
        <authorList>
            <person name="Sun Q."/>
            <person name="Zhou Y."/>
        </authorList>
    </citation>
    <scope>NUCLEOTIDE SEQUENCE</scope>
    <source>
        <strain evidence="2">CGMCC 4.7398</strain>
    </source>
</reference>
<evidence type="ECO:0000313" key="2">
    <source>
        <dbReference type="EMBL" id="GHH77483.1"/>
    </source>
</evidence>
<dbReference type="EMBL" id="BNAS01000006">
    <property type="protein sequence ID" value="GHH77483.1"/>
    <property type="molecule type" value="Genomic_DNA"/>
</dbReference>
<feature type="compositionally biased region" description="Low complexity" evidence="1">
    <location>
        <begin position="23"/>
        <end position="42"/>
    </location>
</feature>
<name>A0A919G3J7_9MICO</name>
<dbReference type="AlphaFoldDB" id="A0A919G3J7"/>
<organism evidence="2 3">
    <name type="scientific">Promicromonospora soli</name>
    <dbReference type="NCBI Taxonomy" id="2035533"/>
    <lineage>
        <taxon>Bacteria</taxon>
        <taxon>Bacillati</taxon>
        <taxon>Actinomycetota</taxon>
        <taxon>Actinomycetes</taxon>
        <taxon>Micrococcales</taxon>
        <taxon>Promicromonosporaceae</taxon>
        <taxon>Promicromonospora</taxon>
    </lineage>
</organism>
<proteinExistence type="predicted"/>
<dbReference type="Proteomes" id="UP000627369">
    <property type="component" value="Unassembled WGS sequence"/>
</dbReference>
<feature type="region of interest" description="Disordered" evidence="1">
    <location>
        <begin position="22"/>
        <end position="42"/>
    </location>
</feature>
<gene>
    <name evidence="2" type="ORF">GCM10017772_38590</name>
</gene>
<protein>
    <submittedName>
        <fullName evidence="2">Uncharacterized protein</fullName>
    </submittedName>
</protein>
<sequence length="59" mass="6217">MVRSAAPSHQYQVQCGRLFRAASRTATPPSTDRPTDTPAAAASIRTVTPICSVLPPPVI</sequence>
<reference evidence="2" key="1">
    <citation type="journal article" date="2014" name="Int. J. Syst. Evol. Microbiol.">
        <title>Complete genome sequence of Corynebacterium casei LMG S-19264T (=DSM 44701T), isolated from a smear-ripened cheese.</title>
        <authorList>
            <consortium name="US DOE Joint Genome Institute (JGI-PGF)"/>
            <person name="Walter F."/>
            <person name="Albersmeier A."/>
            <person name="Kalinowski J."/>
            <person name="Ruckert C."/>
        </authorList>
    </citation>
    <scope>NUCLEOTIDE SEQUENCE</scope>
    <source>
        <strain evidence="2">CGMCC 4.7398</strain>
    </source>
</reference>
<accession>A0A919G3J7</accession>
<evidence type="ECO:0000256" key="1">
    <source>
        <dbReference type="SAM" id="MobiDB-lite"/>
    </source>
</evidence>
<keyword evidence="3" id="KW-1185">Reference proteome</keyword>
<comment type="caution">
    <text evidence="2">The sequence shown here is derived from an EMBL/GenBank/DDBJ whole genome shotgun (WGS) entry which is preliminary data.</text>
</comment>